<protein>
    <recommendedName>
        <fullName evidence="1">Glycosyltransferase 2-like domain-containing protein</fullName>
    </recommendedName>
</protein>
<dbReference type="Pfam" id="PF00535">
    <property type="entry name" value="Glycos_transf_2"/>
    <property type="match status" value="1"/>
</dbReference>
<accession>A0A917AL00</accession>
<dbReference type="EMBL" id="BMKN01000002">
    <property type="protein sequence ID" value="GGE59169.1"/>
    <property type="molecule type" value="Genomic_DNA"/>
</dbReference>
<dbReference type="AlphaFoldDB" id="A0A917AL00"/>
<reference evidence="2" key="2">
    <citation type="submission" date="2020-09" db="EMBL/GenBank/DDBJ databases">
        <authorList>
            <person name="Sun Q."/>
            <person name="Zhou Y."/>
        </authorList>
    </citation>
    <scope>NUCLEOTIDE SEQUENCE</scope>
    <source>
        <strain evidence="2">CGMCC 1.16012</strain>
    </source>
</reference>
<dbReference type="SUPFAM" id="SSF53448">
    <property type="entry name" value="Nucleotide-diphospho-sugar transferases"/>
    <property type="match status" value="1"/>
</dbReference>
<keyword evidence="3" id="KW-1185">Reference proteome</keyword>
<evidence type="ECO:0000259" key="1">
    <source>
        <dbReference type="Pfam" id="PF00535"/>
    </source>
</evidence>
<reference evidence="2" key="1">
    <citation type="journal article" date="2014" name="Int. J. Syst. Evol. Microbiol.">
        <title>Complete genome sequence of Corynebacterium casei LMG S-19264T (=DSM 44701T), isolated from a smear-ripened cheese.</title>
        <authorList>
            <consortium name="US DOE Joint Genome Institute (JGI-PGF)"/>
            <person name="Walter F."/>
            <person name="Albersmeier A."/>
            <person name="Kalinowski J."/>
            <person name="Ruckert C."/>
        </authorList>
    </citation>
    <scope>NUCLEOTIDE SEQUENCE</scope>
    <source>
        <strain evidence="2">CGMCC 1.16012</strain>
    </source>
</reference>
<comment type="caution">
    <text evidence="2">The sequence shown here is derived from an EMBL/GenBank/DDBJ whole genome shotgun (WGS) entry which is preliminary data.</text>
</comment>
<name>A0A917AL00_9RHOB</name>
<proteinExistence type="predicted"/>
<organism evidence="2 3">
    <name type="scientific">Actibacterium pelagium</name>
    <dbReference type="NCBI Taxonomy" id="2029103"/>
    <lineage>
        <taxon>Bacteria</taxon>
        <taxon>Pseudomonadati</taxon>
        <taxon>Pseudomonadota</taxon>
        <taxon>Alphaproteobacteria</taxon>
        <taxon>Rhodobacterales</taxon>
        <taxon>Roseobacteraceae</taxon>
        <taxon>Actibacterium</taxon>
    </lineage>
</organism>
<feature type="domain" description="Glycosyltransferase 2-like" evidence="1">
    <location>
        <begin position="16"/>
        <end position="117"/>
    </location>
</feature>
<dbReference type="Proteomes" id="UP000606730">
    <property type="component" value="Unassembled WGS sequence"/>
</dbReference>
<evidence type="ECO:0000313" key="3">
    <source>
        <dbReference type="Proteomes" id="UP000606730"/>
    </source>
</evidence>
<dbReference type="OrthoDB" id="5465469at2"/>
<evidence type="ECO:0000313" key="2">
    <source>
        <dbReference type="EMBL" id="GGE59169.1"/>
    </source>
</evidence>
<gene>
    <name evidence="2" type="ORF">GCM10011517_28620</name>
</gene>
<sequence>MLVISLSTIPPRFNHLEATLHSLLEQTTDVEEIRLNIPNSYRRFPDYDGSLPAVPKGVRIVRPEEDWGPATKVLAATNDLKGVDCNIAFCDDDRIMPPHWAQSLIEGKQQRPNDVISFIGEDLSTITGEPVAPSRMPRAKPAGKDFAYRWARLKQQIKARQLRSVRGKPLRPWYKKPGYVDTLYGTYGALVRPEYFDDQVYDIPPVLWSVDDFWLSGSLERKGIGIWTLAGPCTPDYTPAHEMDALEKEAFDGAGRHDANRACVKYMQETYGIWPASKKAA</sequence>
<dbReference type="InterPro" id="IPR001173">
    <property type="entry name" value="Glyco_trans_2-like"/>
</dbReference>
<dbReference type="RefSeq" id="WP_095594719.1">
    <property type="nucleotide sequence ID" value="NZ_BMKN01000002.1"/>
</dbReference>
<dbReference type="InterPro" id="IPR029044">
    <property type="entry name" value="Nucleotide-diphossugar_trans"/>
</dbReference>